<feature type="domain" description="ABC transmembrane type-1" evidence="8">
    <location>
        <begin position="463"/>
        <end position="642"/>
    </location>
</feature>
<feature type="transmembrane region" description="Helical" evidence="7">
    <location>
        <begin position="624"/>
        <end position="646"/>
    </location>
</feature>
<evidence type="ECO:0000256" key="6">
    <source>
        <dbReference type="ARBA" id="ARBA00023136"/>
    </source>
</evidence>
<evidence type="ECO:0000256" key="2">
    <source>
        <dbReference type="ARBA" id="ARBA00022448"/>
    </source>
</evidence>
<evidence type="ECO:0000256" key="3">
    <source>
        <dbReference type="ARBA" id="ARBA00022475"/>
    </source>
</evidence>
<feature type="transmembrane region" description="Helical" evidence="7">
    <location>
        <begin position="508"/>
        <end position="541"/>
    </location>
</feature>
<dbReference type="CDD" id="cd06261">
    <property type="entry name" value="TM_PBP2"/>
    <property type="match status" value="2"/>
</dbReference>
<evidence type="ECO:0000256" key="7">
    <source>
        <dbReference type="RuleBase" id="RU363032"/>
    </source>
</evidence>
<gene>
    <name evidence="9" type="ORF">DK847_18780</name>
</gene>
<dbReference type="Gene3D" id="1.10.3720.10">
    <property type="entry name" value="MetI-like"/>
    <property type="match status" value="2"/>
</dbReference>
<dbReference type="GO" id="GO:0015871">
    <property type="term" value="P:choline transport"/>
    <property type="evidence" value="ECO:0007669"/>
    <property type="project" value="TreeGrafter"/>
</dbReference>
<keyword evidence="5 7" id="KW-1133">Transmembrane helix</keyword>
<dbReference type="EMBL" id="QKVK01000011">
    <property type="protein sequence ID" value="PZF75376.1"/>
    <property type="molecule type" value="Genomic_DNA"/>
</dbReference>
<evidence type="ECO:0000313" key="10">
    <source>
        <dbReference type="Proteomes" id="UP000248795"/>
    </source>
</evidence>
<keyword evidence="6 7" id="KW-0472">Membrane</keyword>
<dbReference type="AlphaFoldDB" id="A0A2W2BPN8"/>
<feature type="transmembrane region" description="Helical" evidence="7">
    <location>
        <begin position="274"/>
        <end position="294"/>
    </location>
</feature>
<evidence type="ECO:0000256" key="4">
    <source>
        <dbReference type="ARBA" id="ARBA00022692"/>
    </source>
</evidence>
<comment type="subcellular location">
    <subcellularLocation>
        <location evidence="1 7">Cell membrane</location>
        <topology evidence="1 7">Multi-pass membrane protein</topology>
    </subcellularLocation>
</comment>
<feature type="domain" description="ABC transmembrane type-1" evidence="8">
    <location>
        <begin position="147"/>
        <end position="327"/>
    </location>
</feature>
<accession>A0A2W2BPN8</accession>
<dbReference type="PANTHER" id="PTHR47737">
    <property type="entry name" value="GLYCINE BETAINE/PROLINE BETAINE TRANSPORT SYSTEM PERMEASE PROTEIN PROW"/>
    <property type="match status" value="1"/>
</dbReference>
<evidence type="ECO:0000256" key="1">
    <source>
        <dbReference type="ARBA" id="ARBA00004651"/>
    </source>
</evidence>
<feature type="transmembrane region" description="Helical" evidence="7">
    <location>
        <begin position="151"/>
        <end position="173"/>
    </location>
</feature>
<evidence type="ECO:0000259" key="8">
    <source>
        <dbReference type="PROSITE" id="PS50928"/>
    </source>
</evidence>
<feature type="transmembrane region" description="Helical" evidence="7">
    <location>
        <begin position="68"/>
        <end position="89"/>
    </location>
</feature>
<comment type="similarity">
    <text evidence="7">Belongs to the binding-protein-dependent transport system permease family.</text>
</comment>
<proteinExistence type="inferred from homology"/>
<reference evidence="10" key="1">
    <citation type="submission" date="2018-06" db="EMBL/GenBank/DDBJ databases">
        <title>Aestuariibacter litoralis strain KCTC 52945T.</title>
        <authorList>
            <person name="Li X."/>
            <person name="Salam N."/>
            <person name="Li J.-L."/>
            <person name="Chen Y.-M."/>
            <person name="Yang Z.-W."/>
            <person name="Zhang L.-Y."/>
            <person name="Han M.-X."/>
            <person name="Xiao M."/>
            <person name="Li W.-J."/>
        </authorList>
    </citation>
    <scope>NUCLEOTIDE SEQUENCE [LARGE SCALE GENOMIC DNA]</scope>
    <source>
        <strain evidence="10">KCTC 52945</strain>
    </source>
</reference>
<feature type="transmembrane region" description="Helical" evidence="7">
    <location>
        <begin position="15"/>
        <end position="33"/>
    </location>
</feature>
<feature type="transmembrane region" description="Helical" evidence="7">
    <location>
        <begin position="350"/>
        <end position="371"/>
    </location>
</feature>
<dbReference type="SUPFAM" id="SSF161098">
    <property type="entry name" value="MetI-like"/>
    <property type="match status" value="2"/>
</dbReference>
<dbReference type="PROSITE" id="PS50928">
    <property type="entry name" value="ABC_TM1"/>
    <property type="match status" value="2"/>
</dbReference>
<feature type="transmembrane region" description="Helical" evidence="7">
    <location>
        <begin position="582"/>
        <end position="604"/>
    </location>
</feature>
<dbReference type="FunFam" id="1.10.3720.10:FF:000001">
    <property type="entry name" value="Glycine betaine ABC transporter, permease"/>
    <property type="match status" value="2"/>
</dbReference>
<dbReference type="GO" id="GO:0031460">
    <property type="term" value="P:glycine betaine transport"/>
    <property type="evidence" value="ECO:0007669"/>
    <property type="project" value="TreeGrafter"/>
</dbReference>
<feature type="transmembrane region" description="Helical" evidence="7">
    <location>
        <begin position="101"/>
        <end position="121"/>
    </location>
</feature>
<evidence type="ECO:0000256" key="5">
    <source>
        <dbReference type="ARBA" id="ARBA00022989"/>
    </source>
</evidence>
<protein>
    <submittedName>
        <fullName evidence="9">ABC transporter permease</fullName>
    </submittedName>
</protein>
<comment type="caution">
    <text evidence="9">The sequence shown here is derived from an EMBL/GenBank/DDBJ whole genome shotgun (WGS) entry which is preliminary data.</text>
</comment>
<keyword evidence="3" id="KW-1003">Cell membrane</keyword>
<keyword evidence="10" id="KW-1185">Reference proteome</keyword>
<name>A0A2W2BPN8_9HYPH</name>
<dbReference type="Proteomes" id="UP000248795">
    <property type="component" value="Unassembled WGS sequence"/>
</dbReference>
<keyword evidence="2 7" id="KW-0813">Transport</keyword>
<sequence>MTASRPPVTRKAEDAGRYLVLLAVAAAVAIFLARDVVPSLTTYPDAAIIPFKDWIGAVMNWMKVNLTWFTRSLAAIMDVPLRFAFNLLAKGFKLGSGPEATVLPRLSWAGVVAVMGWLGYINGGWRLALLCGGGFFALALFGVWDNAMLTLALIVICVPFCVITGLLVGIWSYRSPRFNNWLITPALDLMQTIPTFAYLIPMLLLYGSSPVSALLATGLFATPPMVRATLLGLNKVPSEIQDFADMAGCTRRQKLWRVLIPSAKPSLMIGVNQVIMLALNMVIISSMIGAGGLGYDVLLALRALKIGQAMEAGLAIVIIAIVLDRLSQAIAHRQPAIAAREGTWARHGNLIIALGLLAVTTLLALVIPALADFPKSLTLTTAPWWKAGVDWLTLHLFDAIEALRVFVLLHFLNPMRAGFEALPWFGVLLVVVALGWRLGGWRLALLVAALGFFAAASGLWVPAMQTLYLAGAATLVACVIGIPLGVWSSRSDRVQSVVLPIIDTLQTIPMFCIIIPVVMLFRVGDVTALIATVAFAIVPAVRYTDHGLRQVPYQLVEAGQVAGCTRWQLFRHVQLPVAMPEILLGINQAILLALSMIIICAMVGTRDLGQEIFKALAKADSGRGIVAGLVIAFIGIIADRLISAWVNKRKMRSGMG</sequence>
<feature type="transmembrane region" description="Helical" evidence="7">
    <location>
        <begin position="468"/>
        <end position="488"/>
    </location>
</feature>
<dbReference type="GO" id="GO:0015226">
    <property type="term" value="F:carnitine transmembrane transporter activity"/>
    <property type="evidence" value="ECO:0007669"/>
    <property type="project" value="TreeGrafter"/>
</dbReference>
<feature type="transmembrane region" description="Helical" evidence="7">
    <location>
        <begin position="443"/>
        <end position="461"/>
    </location>
</feature>
<dbReference type="GO" id="GO:0005275">
    <property type="term" value="F:amine transmembrane transporter activity"/>
    <property type="evidence" value="ECO:0007669"/>
    <property type="project" value="TreeGrafter"/>
</dbReference>
<feature type="transmembrane region" description="Helical" evidence="7">
    <location>
        <begin position="419"/>
        <end position="437"/>
    </location>
</feature>
<evidence type="ECO:0000313" key="9">
    <source>
        <dbReference type="EMBL" id="PZF75376.1"/>
    </source>
</evidence>
<dbReference type="InterPro" id="IPR035906">
    <property type="entry name" value="MetI-like_sf"/>
</dbReference>
<dbReference type="InterPro" id="IPR000515">
    <property type="entry name" value="MetI-like"/>
</dbReference>
<feature type="transmembrane region" description="Helical" evidence="7">
    <location>
        <begin position="193"/>
        <end position="221"/>
    </location>
</feature>
<organism evidence="9 10">
    <name type="scientific">Aestuariivirga litoralis</name>
    <dbReference type="NCBI Taxonomy" id="2650924"/>
    <lineage>
        <taxon>Bacteria</taxon>
        <taxon>Pseudomonadati</taxon>
        <taxon>Pseudomonadota</taxon>
        <taxon>Alphaproteobacteria</taxon>
        <taxon>Hyphomicrobiales</taxon>
        <taxon>Aestuariivirgaceae</taxon>
        <taxon>Aestuariivirga</taxon>
    </lineage>
</organism>
<dbReference type="Pfam" id="PF00528">
    <property type="entry name" value="BPD_transp_1"/>
    <property type="match status" value="2"/>
</dbReference>
<dbReference type="PANTHER" id="PTHR47737:SF1">
    <property type="entry name" value="GLYCINE BETAINE_PROLINE BETAINE TRANSPORT SYSTEM PERMEASE PROTEIN PROW"/>
    <property type="match status" value="1"/>
</dbReference>
<feature type="transmembrane region" description="Helical" evidence="7">
    <location>
        <begin position="127"/>
        <end position="144"/>
    </location>
</feature>
<keyword evidence="4 7" id="KW-0812">Transmembrane</keyword>
<feature type="transmembrane region" description="Helical" evidence="7">
    <location>
        <begin position="306"/>
        <end position="323"/>
    </location>
</feature>
<dbReference type="GO" id="GO:0043190">
    <property type="term" value="C:ATP-binding cassette (ABC) transporter complex"/>
    <property type="evidence" value="ECO:0007669"/>
    <property type="project" value="TreeGrafter"/>
</dbReference>